<proteinExistence type="predicted"/>
<sequence length="90" mass="10151">MATISEGLGYFSDWHRAKRAVATCIKFKISLQESPKKLLHSAKKRSKEKDTSTYRSPSVHEMRKAEQAILNPLQEGSFSRGIKVLKSLGM</sequence>
<name>A0AAD9PVV7_ACRCE</name>
<reference evidence="2" key="2">
    <citation type="journal article" date="2023" name="Science">
        <title>Genomic signatures of disease resistance in endangered staghorn corals.</title>
        <authorList>
            <person name="Vollmer S.V."/>
            <person name="Selwyn J.D."/>
            <person name="Despard B.A."/>
            <person name="Roesel C.L."/>
        </authorList>
    </citation>
    <scope>NUCLEOTIDE SEQUENCE</scope>
    <source>
        <strain evidence="2">K2</strain>
    </source>
</reference>
<reference evidence="2" key="1">
    <citation type="journal article" date="2023" name="G3 (Bethesda)">
        <title>Whole genome assembly and annotation of the endangered Caribbean coral Acropora cervicornis.</title>
        <authorList>
            <person name="Selwyn J.D."/>
            <person name="Vollmer S.V."/>
        </authorList>
    </citation>
    <scope>NUCLEOTIDE SEQUENCE</scope>
    <source>
        <strain evidence="2">K2</strain>
    </source>
</reference>
<evidence type="ECO:0000313" key="2">
    <source>
        <dbReference type="EMBL" id="KAK2549898.1"/>
    </source>
</evidence>
<comment type="caution">
    <text evidence="2">The sequence shown here is derived from an EMBL/GenBank/DDBJ whole genome shotgun (WGS) entry which is preliminary data.</text>
</comment>
<accession>A0AAD9PVV7</accession>
<evidence type="ECO:0000256" key="1">
    <source>
        <dbReference type="SAM" id="MobiDB-lite"/>
    </source>
</evidence>
<keyword evidence="3" id="KW-1185">Reference proteome</keyword>
<feature type="region of interest" description="Disordered" evidence="1">
    <location>
        <begin position="37"/>
        <end position="61"/>
    </location>
</feature>
<dbReference type="AlphaFoldDB" id="A0AAD9PVV7"/>
<gene>
    <name evidence="2" type="ORF">P5673_029495</name>
</gene>
<feature type="compositionally biased region" description="Basic residues" evidence="1">
    <location>
        <begin position="37"/>
        <end position="46"/>
    </location>
</feature>
<protein>
    <submittedName>
        <fullName evidence="2">Uncharacterized protein</fullName>
    </submittedName>
</protein>
<evidence type="ECO:0000313" key="3">
    <source>
        <dbReference type="Proteomes" id="UP001249851"/>
    </source>
</evidence>
<organism evidence="2 3">
    <name type="scientific">Acropora cervicornis</name>
    <name type="common">Staghorn coral</name>
    <dbReference type="NCBI Taxonomy" id="6130"/>
    <lineage>
        <taxon>Eukaryota</taxon>
        <taxon>Metazoa</taxon>
        <taxon>Cnidaria</taxon>
        <taxon>Anthozoa</taxon>
        <taxon>Hexacorallia</taxon>
        <taxon>Scleractinia</taxon>
        <taxon>Astrocoeniina</taxon>
        <taxon>Acroporidae</taxon>
        <taxon>Acropora</taxon>
    </lineage>
</organism>
<feature type="compositionally biased region" description="Basic and acidic residues" evidence="1">
    <location>
        <begin position="47"/>
        <end position="61"/>
    </location>
</feature>
<dbReference type="EMBL" id="JARQWQ010000118">
    <property type="protein sequence ID" value="KAK2549898.1"/>
    <property type="molecule type" value="Genomic_DNA"/>
</dbReference>
<dbReference type="Proteomes" id="UP001249851">
    <property type="component" value="Unassembled WGS sequence"/>
</dbReference>